<feature type="non-terminal residue" evidence="2">
    <location>
        <position position="57"/>
    </location>
</feature>
<evidence type="ECO:0000256" key="1">
    <source>
        <dbReference type="SAM" id="MobiDB-lite"/>
    </source>
</evidence>
<dbReference type="EMBL" id="KN838628">
    <property type="protein sequence ID" value="KIK00329.1"/>
    <property type="molecule type" value="Genomic_DNA"/>
</dbReference>
<evidence type="ECO:0000313" key="2">
    <source>
        <dbReference type="EMBL" id="KIK00329.1"/>
    </source>
</evidence>
<protein>
    <submittedName>
        <fullName evidence="2">Uncharacterized protein</fullName>
    </submittedName>
</protein>
<reference evidence="3" key="2">
    <citation type="submission" date="2015-01" db="EMBL/GenBank/DDBJ databases">
        <title>Evolutionary Origins and Diversification of the Mycorrhizal Mutualists.</title>
        <authorList>
            <consortium name="DOE Joint Genome Institute"/>
            <consortium name="Mycorrhizal Genomics Consortium"/>
            <person name="Kohler A."/>
            <person name="Kuo A."/>
            <person name="Nagy L.G."/>
            <person name="Floudas D."/>
            <person name="Copeland A."/>
            <person name="Barry K.W."/>
            <person name="Cichocki N."/>
            <person name="Veneault-Fourrey C."/>
            <person name="LaButti K."/>
            <person name="Lindquist E.A."/>
            <person name="Lipzen A."/>
            <person name="Lundell T."/>
            <person name="Morin E."/>
            <person name="Murat C."/>
            <person name="Riley R."/>
            <person name="Ohm R."/>
            <person name="Sun H."/>
            <person name="Tunlid A."/>
            <person name="Henrissat B."/>
            <person name="Grigoriev I.V."/>
            <person name="Hibbett D.S."/>
            <person name="Martin F."/>
        </authorList>
    </citation>
    <scope>NUCLEOTIDE SEQUENCE [LARGE SCALE GENOMIC DNA]</scope>
    <source>
        <strain evidence="3">LaAM-08-1</strain>
    </source>
</reference>
<feature type="region of interest" description="Disordered" evidence="1">
    <location>
        <begin position="1"/>
        <end position="57"/>
    </location>
</feature>
<feature type="compositionally biased region" description="Basic and acidic residues" evidence="1">
    <location>
        <begin position="10"/>
        <end position="35"/>
    </location>
</feature>
<dbReference type="Proteomes" id="UP000054477">
    <property type="component" value="Unassembled WGS sequence"/>
</dbReference>
<evidence type="ECO:0000313" key="3">
    <source>
        <dbReference type="Proteomes" id="UP000054477"/>
    </source>
</evidence>
<proteinExistence type="predicted"/>
<keyword evidence="3" id="KW-1185">Reference proteome</keyword>
<accession>A0A0C9XFC3</accession>
<reference evidence="2 3" key="1">
    <citation type="submission" date="2014-04" db="EMBL/GenBank/DDBJ databases">
        <authorList>
            <consortium name="DOE Joint Genome Institute"/>
            <person name="Kuo A."/>
            <person name="Kohler A."/>
            <person name="Nagy L.G."/>
            <person name="Floudas D."/>
            <person name="Copeland A."/>
            <person name="Barry K.W."/>
            <person name="Cichocki N."/>
            <person name="Veneault-Fourrey C."/>
            <person name="LaButti K."/>
            <person name="Lindquist E.A."/>
            <person name="Lipzen A."/>
            <person name="Lundell T."/>
            <person name="Morin E."/>
            <person name="Murat C."/>
            <person name="Sun H."/>
            <person name="Tunlid A."/>
            <person name="Henrissat B."/>
            <person name="Grigoriev I.V."/>
            <person name="Hibbett D.S."/>
            <person name="Martin F."/>
            <person name="Nordberg H.P."/>
            <person name="Cantor M.N."/>
            <person name="Hua S.X."/>
        </authorList>
    </citation>
    <scope>NUCLEOTIDE SEQUENCE [LARGE SCALE GENOMIC DNA]</scope>
    <source>
        <strain evidence="2 3">LaAM-08-1</strain>
    </source>
</reference>
<dbReference type="HOGENOM" id="CLU_3002037_0_0_1"/>
<gene>
    <name evidence="2" type="ORF">K443DRAFT_679244</name>
</gene>
<organism evidence="2 3">
    <name type="scientific">Laccaria amethystina LaAM-08-1</name>
    <dbReference type="NCBI Taxonomy" id="1095629"/>
    <lineage>
        <taxon>Eukaryota</taxon>
        <taxon>Fungi</taxon>
        <taxon>Dikarya</taxon>
        <taxon>Basidiomycota</taxon>
        <taxon>Agaricomycotina</taxon>
        <taxon>Agaricomycetes</taxon>
        <taxon>Agaricomycetidae</taxon>
        <taxon>Agaricales</taxon>
        <taxon>Agaricineae</taxon>
        <taxon>Hydnangiaceae</taxon>
        <taxon>Laccaria</taxon>
    </lineage>
</organism>
<dbReference type="AlphaFoldDB" id="A0A0C9XFC3"/>
<sequence length="57" mass="6755">MADSLNLLPEKSRERECNVEWENRSRENELKDNNGRDSLNLPRSFIYAPRKRAHSDP</sequence>
<name>A0A0C9XFC3_9AGAR</name>